<dbReference type="GO" id="GO:0009228">
    <property type="term" value="P:thiamine biosynthetic process"/>
    <property type="evidence" value="ECO:0007669"/>
    <property type="project" value="InterPro"/>
</dbReference>
<feature type="signal peptide" evidence="1">
    <location>
        <begin position="1"/>
        <end position="27"/>
    </location>
</feature>
<dbReference type="SUPFAM" id="SSF53850">
    <property type="entry name" value="Periplasmic binding protein-like II"/>
    <property type="match status" value="1"/>
</dbReference>
<comment type="caution">
    <text evidence="3">The sequence shown here is derived from an EMBL/GenBank/DDBJ whole genome shotgun (WGS) entry which is preliminary data.</text>
</comment>
<dbReference type="Pfam" id="PF09084">
    <property type="entry name" value="NMT1"/>
    <property type="match status" value="1"/>
</dbReference>
<keyword evidence="1" id="KW-0732">Signal</keyword>
<dbReference type="InterPro" id="IPR015168">
    <property type="entry name" value="SsuA/THI5"/>
</dbReference>
<organism evidence="3 4">
    <name type="scientific">Rhodoplanes elegans</name>
    <dbReference type="NCBI Taxonomy" id="29408"/>
    <lineage>
        <taxon>Bacteria</taxon>
        <taxon>Pseudomonadati</taxon>
        <taxon>Pseudomonadota</taxon>
        <taxon>Alphaproteobacteria</taxon>
        <taxon>Hyphomicrobiales</taxon>
        <taxon>Nitrobacteraceae</taxon>
        <taxon>Rhodoplanes</taxon>
    </lineage>
</organism>
<evidence type="ECO:0000313" key="3">
    <source>
        <dbReference type="EMBL" id="RAI34685.1"/>
    </source>
</evidence>
<evidence type="ECO:0000313" key="4">
    <source>
        <dbReference type="Proteomes" id="UP000248863"/>
    </source>
</evidence>
<dbReference type="Gene3D" id="3.40.190.10">
    <property type="entry name" value="Periplasmic binding protein-like II"/>
    <property type="match status" value="2"/>
</dbReference>
<proteinExistence type="predicted"/>
<accession>A0A327KAK3</accession>
<feature type="domain" description="SsuA/THI5-like" evidence="2">
    <location>
        <begin position="51"/>
        <end position="263"/>
    </location>
</feature>
<sequence length="336" mass="36256">MRRLDRRAWIVAALSATVLTGSFGAAAAQSSGSDGSPDKVVIRFTWKLKGEYAPLFVALDKGYYKAEGIDVTLAEGSGAQTVLKVVATGQEPFAYGPAVNAVQAVGQDLPVKLVALYQASTPMGVISFPDMPLKTPKDMEGKSIAISSGETFSDMIRPFLKVNGVDIEKVNRVQMDNSARASQFMARRVDLMSVFLTNDLPKMEHVAKTKFNVLEVADFGLAVPGAALIVNTAWAEKNPALVTKVLRATAKGYADAMADPVAAAQIFQKYLTIKEDPGVLERQVRATMRSTNAPAGKPIGWQDDATWIKCLDLLTETGTVKVRKEPGAYYTNAYLE</sequence>
<dbReference type="PANTHER" id="PTHR31528">
    <property type="entry name" value="4-AMINO-5-HYDROXYMETHYL-2-METHYLPYRIMIDINE PHOSPHATE SYNTHASE THI11-RELATED"/>
    <property type="match status" value="1"/>
</dbReference>
<dbReference type="RefSeq" id="WP_111358966.1">
    <property type="nucleotide sequence ID" value="NZ_NHSK01000178.1"/>
</dbReference>
<dbReference type="Proteomes" id="UP000248863">
    <property type="component" value="Unassembled WGS sequence"/>
</dbReference>
<dbReference type="InterPro" id="IPR027939">
    <property type="entry name" value="NMT1/THI5"/>
</dbReference>
<reference evidence="3 4" key="1">
    <citation type="submission" date="2017-07" db="EMBL/GenBank/DDBJ databases">
        <title>Draft Genome Sequences of Select Purple Nonsulfur Bacteria.</title>
        <authorList>
            <person name="Lasarre B."/>
            <person name="Mckinlay J.B."/>
        </authorList>
    </citation>
    <scope>NUCLEOTIDE SEQUENCE [LARGE SCALE GENOMIC DNA]</scope>
    <source>
        <strain evidence="3 4">DSM 11907</strain>
    </source>
</reference>
<evidence type="ECO:0000259" key="2">
    <source>
        <dbReference type="Pfam" id="PF09084"/>
    </source>
</evidence>
<name>A0A327KAK3_9BRAD</name>
<keyword evidence="4" id="KW-1185">Reference proteome</keyword>
<protein>
    <recommendedName>
        <fullName evidence="2">SsuA/THI5-like domain-containing protein</fullName>
    </recommendedName>
</protein>
<dbReference type="PANTHER" id="PTHR31528:SF15">
    <property type="entry name" value="RIBOFLAVIN-BINDING PROTEIN RIBY"/>
    <property type="match status" value="1"/>
</dbReference>
<evidence type="ECO:0000256" key="1">
    <source>
        <dbReference type="SAM" id="SignalP"/>
    </source>
</evidence>
<gene>
    <name evidence="3" type="ORF">CH338_20490</name>
</gene>
<dbReference type="EMBL" id="NPEU01000296">
    <property type="protein sequence ID" value="RAI34685.1"/>
    <property type="molecule type" value="Genomic_DNA"/>
</dbReference>
<feature type="chain" id="PRO_5016382509" description="SsuA/THI5-like domain-containing protein" evidence="1">
    <location>
        <begin position="28"/>
        <end position="336"/>
    </location>
</feature>
<dbReference type="AlphaFoldDB" id="A0A327KAK3"/>
<dbReference type="OrthoDB" id="5348911at2"/>